<evidence type="ECO:0008006" key="4">
    <source>
        <dbReference type="Google" id="ProtNLM"/>
    </source>
</evidence>
<reference evidence="2 3" key="1">
    <citation type="submission" date="2014-08" db="EMBL/GenBank/DDBJ databases">
        <title>Clostridium innocuum, an unnegligible vancomycin-resistant pathogen causing extra-intestinal infections.</title>
        <authorList>
            <person name="Feng Y."/>
            <person name="Chiu C.-H."/>
        </authorList>
    </citation>
    <scope>NUCLEOTIDE SEQUENCE [LARGE SCALE GENOMIC DNA]</scope>
    <source>
        <strain evidence="2 3">AN88</strain>
    </source>
</reference>
<keyword evidence="1" id="KW-1133">Transmembrane helix</keyword>
<dbReference type="EMBL" id="JQIF01000009">
    <property type="protein sequence ID" value="KGJ54765.1"/>
    <property type="molecule type" value="Genomic_DNA"/>
</dbReference>
<name>A0A099IAT0_CLOIN</name>
<accession>A0A099IAT0</accession>
<protein>
    <recommendedName>
        <fullName evidence="4">Tetratricopeptide repeat protein</fullName>
    </recommendedName>
</protein>
<dbReference type="RefSeq" id="WP_044903743.1">
    <property type="nucleotide sequence ID" value="NZ_JQIF01000009.1"/>
</dbReference>
<sequence length="224" mass="26396">MDGMAIVIAVGFIVCFLAYQMIKNHVLSKVSKAMQNQNYDLVLQLSEKSFYKRFMGSFVCDLYILRALLNKGDNTGFKKYLMEMLEKPYTLEKRKEVLDIYFYHFLFHEDKEWAFRLLEKIRETNDPQYITYNEEAYSVMIEHNTDLLDSMIEGIENKKYSGLGLGIAVFMVGMQYLLLQDKDNARTYFYNSLSCFNKKSFYYAKAKAYVDRLTEELGADDLDY</sequence>
<organism evidence="2 3">
    <name type="scientific">Clostridium innocuum</name>
    <dbReference type="NCBI Taxonomy" id="1522"/>
    <lineage>
        <taxon>Bacteria</taxon>
        <taxon>Bacillati</taxon>
        <taxon>Bacillota</taxon>
        <taxon>Clostridia</taxon>
        <taxon>Eubacteriales</taxon>
        <taxon>Clostridiaceae</taxon>
        <taxon>Clostridium</taxon>
    </lineage>
</organism>
<comment type="caution">
    <text evidence="2">The sequence shown here is derived from an EMBL/GenBank/DDBJ whole genome shotgun (WGS) entry which is preliminary data.</text>
</comment>
<keyword evidence="1" id="KW-0472">Membrane</keyword>
<dbReference type="AlphaFoldDB" id="A0A099IAT0"/>
<feature type="transmembrane region" description="Helical" evidence="1">
    <location>
        <begin position="160"/>
        <end position="179"/>
    </location>
</feature>
<proteinExistence type="predicted"/>
<gene>
    <name evidence="2" type="ORF">CIAN88_02125</name>
</gene>
<feature type="transmembrane region" description="Helical" evidence="1">
    <location>
        <begin position="6"/>
        <end position="22"/>
    </location>
</feature>
<evidence type="ECO:0000313" key="2">
    <source>
        <dbReference type="EMBL" id="KGJ54765.1"/>
    </source>
</evidence>
<evidence type="ECO:0000256" key="1">
    <source>
        <dbReference type="SAM" id="Phobius"/>
    </source>
</evidence>
<keyword evidence="1" id="KW-0812">Transmembrane</keyword>
<evidence type="ECO:0000313" key="3">
    <source>
        <dbReference type="Proteomes" id="UP000030008"/>
    </source>
</evidence>
<dbReference type="Proteomes" id="UP000030008">
    <property type="component" value="Unassembled WGS sequence"/>
</dbReference>